<dbReference type="EMBL" id="JBIACJ010000003">
    <property type="protein sequence ID" value="MFE8695989.1"/>
    <property type="molecule type" value="Genomic_DNA"/>
</dbReference>
<dbReference type="InterPro" id="IPR053150">
    <property type="entry name" value="Teicoplanin_resist-assoc"/>
</dbReference>
<comment type="caution">
    <text evidence="3">The sequence shown here is derived from an EMBL/GenBank/DDBJ whole genome shotgun (WGS) entry which is preliminary data.</text>
</comment>
<dbReference type="PANTHER" id="PTHR36834:SF1">
    <property type="entry name" value="INTEGRAL MEMBRANE PROTEIN"/>
    <property type="match status" value="1"/>
</dbReference>
<keyword evidence="1" id="KW-1133">Transmembrane helix</keyword>
<keyword evidence="1" id="KW-0472">Membrane</keyword>
<accession>A0ABW6JVU1</accession>
<evidence type="ECO:0000313" key="4">
    <source>
        <dbReference type="Proteomes" id="UP001601058"/>
    </source>
</evidence>
<keyword evidence="4" id="KW-1185">Reference proteome</keyword>
<sequence length="172" mass="19831">MIRLDSLILLAIPWIIFRVVVLTVKKQLSLKNEMIKALFYFSIIFIYSLTLFPFPFYAYSHMERGGINLTPFATIYGLLTNANFMFSLRNIVGNILLFIPLGFSIPLRFKVNKFWKVILLGFFTSCLVEVIQLFTSIRSFDVDDLILNTIGAIIGLALYRLFDKVRLSKKAN</sequence>
<evidence type="ECO:0000313" key="3">
    <source>
        <dbReference type="EMBL" id="MFE8695989.1"/>
    </source>
</evidence>
<feature type="transmembrane region" description="Helical" evidence="1">
    <location>
        <begin position="117"/>
        <end position="139"/>
    </location>
</feature>
<dbReference type="RefSeq" id="WP_389217142.1">
    <property type="nucleotide sequence ID" value="NZ_JBIACJ010000003.1"/>
</dbReference>
<dbReference type="PANTHER" id="PTHR36834">
    <property type="entry name" value="MEMBRANE PROTEIN-RELATED"/>
    <property type="match status" value="1"/>
</dbReference>
<organism evidence="3 4">
    <name type="scientific">Cytobacillus mangrovibacter</name>
    <dbReference type="NCBI Taxonomy" id="3299024"/>
    <lineage>
        <taxon>Bacteria</taxon>
        <taxon>Bacillati</taxon>
        <taxon>Bacillota</taxon>
        <taxon>Bacilli</taxon>
        <taxon>Bacillales</taxon>
        <taxon>Bacillaceae</taxon>
        <taxon>Cytobacillus</taxon>
    </lineage>
</organism>
<feature type="domain" description="VanZ-like" evidence="2">
    <location>
        <begin position="39"/>
        <end position="162"/>
    </location>
</feature>
<feature type="transmembrane region" description="Helical" evidence="1">
    <location>
        <begin position="86"/>
        <end position="105"/>
    </location>
</feature>
<name>A0ABW6JVU1_9BACI</name>
<reference evidence="3 4" key="1">
    <citation type="submission" date="2024-08" db="EMBL/GenBank/DDBJ databases">
        <title>Two novel Cytobacillus novel species.</title>
        <authorList>
            <person name="Liu G."/>
        </authorList>
    </citation>
    <scope>NUCLEOTIDE SEQUENCE [LARGE SCALE GENOMIC DNA]</scope>
    <source>
        <strain evidence="3 4">FJAT-53684</strain>
    </source>
</reference>
<protein>
    <submittedName>
        <fullName evidence="3">VanZ family protein</fullName>
    </submittedName>
</protein>
<keyword evidence="1" id="KW-0812">Transmembrane</keyword>
<gene>
    <name evidence="3" type="ORF">ACFYKT_06455</name>
</gene>
<feature type="transmembrane region" description="Helical" evidence="1">
    <location>
        <begin position="6"/>
        <end position="25"/>
    </location>
</feature>
<dbReference type="Pfam" id="PF04892">
    <property type="entry name" value="VanZ"/>
    <property type="match status" value="1"/>
</dbReference>
<evidence type="ECO:0000259" key="2">
    <source>
        <dbReference type="Pfam" id="PF04892"/>
    </source>
</evidence>
<dbReference type="Proteomes" id="UP001601058">
    <property type="component" value="Unassembled WGS sequence"/>
</dbReference>
<feature type="transmembrane region" description="Helical" evidence="1">
    <location>
        <begin position="145"/>
        <end position="162"/>
    </location>
</feature>
<evidence type="ECO:0000256" key="1">
    <source>
        <dbReference type="SAM" id="Phobius"/>
    </source>
</evidence>
<dbReference type="InterPro" id="IPR006976">
    <property type="entry name" value="VanZ-like"/>
</dbReference>
<proteinExistence type="predicted"/>
<feature type="transmembrane region" description="Helical" evidence="1">
    <location>
        <begin position="37"/>
        <end position="59"/>
    </location>
</feature>